<protein>
    <submittedName>
        <fullName evidence="1">DUF3445 domain-containing protein</fullName>
    </submittedName>
</protein>
<proteinExistence type="predicted"/>
<evidence type="ECO:0000313" key="2">
    <source>
        <dbReference type="Proteomes" id="UP000474758"/>
    </source>
</evidence>
<accession>A0A6M1TT14</accession>
<dbReference type="RefSeq" id="WP_165048863.1">
    <property type="nucleotide sequence ID" value="NZ_JAALFE010000006.1"/>
</dbReference>
<name>A0A6M1TT14_9RHOB</name>
<evidence type="ECO:0000313" key="1">
    <source>
        <dbReference type="EMBL" id="NGQ90907.1"/>
    </source>
</evidence>
<keyword evidence="2" id="KW-1185">Reference proteome</keyword>
<organism evidence="1 2">
    <name type="scientific">Paragemmobacter kunshanensis</name>
    <dbReference type="NCBI Taxonomy" id="2583234"/>
    <lineage>
        <taxon>Bacteria</taxon>
        <taxon>Pseudomonadati</taxon>
        <taxon>Pseudomonadota</taxon>
        <taxon>Alphaproteobacteria</taxon>
        <taxon>Rhodobacterales</taxon>
        <taxon>Paracoccaceae</taxon>
        <taxon>Paragemmobacter</taxon>
    </lineage>
</organism>
<dbReference type="AlphaFoldDB" id="A0A6M1TT14"/>
<dbReference type="Proteomes" id="UP000474758">
    <property type="component" value="Unassembled WGS sequence"/>
</dbReference>
<comment type="caution">
    <text evidence="1">The sequence shown here is derived from an EMBL/GenBank/DDBJ whole genome shotgun (WGS) entry which is preliminary data.</text>
</comment>
<sequence>MRAPVLQDRLPHVPWMDPRTWRLPGMLPCGAEDWIRADEAFAGQMAERDWLIATRQPLVHALLPEGRAAAEELLETVLEILSRRPGYGVDPARVTRPDGVEVRVDRAYPLVTLGRLVQEDLCLMQRQGAESVLTGAILCFPASWTLAQKIGKPMTGIHRPVHHYDEEIARRVQRLFDMVRLGQPLERYNALVYDDPTLFQPRLEFDRRPYAVERLYLRSERQCILRLPVTEAVVFSIHTHIVPLARFTEAERAAMAEAGL</sequence>
<dbReference type="Pfam" id="PF11927">
    <property type="entry name" value="HODM_asu-like"/>
    <property type="match status" value="1"/>
</dbReference>
<gene>
    <name evidence="1" type="ORF">G5V65_08350</name>
</gene>
<reference evidence="1 2" key="1">
    <citation type="submission" date="2020-02" db="EMBL/GenBank/DDBJ databases">
        <title>Rhodobacter translucens sp. nov., a novel bacterium isolated from activated sludge.</title>
        <authorList>
            <person name="Liu J."/>
        </authorList>
    </citation>
    <scope>NUCLEOTIDE SEQUENCE [LARGE SCALE GENOMIC DNA]</scope>
    <source>
        <strain evidence="1 2">HX-7-19</strain>
    </source>
</reference>
<dbReference type="InterPro" id="IPR021848">
    <property type="entry name" value="HODM_asu-like"/>
</dbReference>
<dbReference type="EMBL" id="JAALFE010000006">
    <property type="protein sequence ID" value="NGQ90907.1"/>
    <property type="molecule type" value="Genomic_DNA"/>
</dbReference>